<dbReference type="EMBL" id="KV907504">
    <property type="protein sequence ID" value="OOF93418.1"/>
    <property type="molecule type" value="Genomic_DNA"/>
</dbReference>
<gene>
    <name evidence="4" type="ORF">ASPCADRAFT_7644</name>
</gene>
<sequence length="350" mass="37597">MPSWLALLVAALTPGQYITPIDPRPVQDAVAVDFSAQSSALSDLTAPKLEAVNQTVFEWWYFNAVSAANPNASVVVTFFTTTATAFPLVPPNSSSVLLTYVWATLPNGTTVVDKAVPNEAAVLGEQDQSAGLWESTGGWMGRTTGYEAWIGWEGSRVRGRIQLDRLTPPFSPCSTPTAFDLSLELGVDLGWVSLVPGSHAVVDLLVDGHPLQYTGYGYHDKNWGSRPFQTMVASWSWGHAHIGPYSVVWMQYIRAGSNATTPIASAYVARDGQVVQSGCAADIVSIQQHRTTSSYGVEVVMSGVHLRVQGTVEVAGDGQHYFRWNGAVSGAILGEPLEGGVAVFEAFEFE</sequence>
<dbReference type="Proteomes" id="UP000188318">
    <property type="component" value="Unassembled WGS sequence"/>
</dbReference>
<dbReference type="OMA" id="PDSHAMV"/>
<dbReference type="OrthoDB" id="5344254at2759"/>
<evidence type="ECO:0008006" key="6">
    <source>
        <dbReference type="Google" id="ProtNLM"/>
    </source>
</evidence>
<evidence type="ECO:0000259" key="2">
    <source>
        <dbReference type="Pfam" id="PF24137"/>
    </source>
</evidence>
<proteinExistence type="predicted"/>
<evidence type="ECO:0000259" key="3">
    <source>
        <dbReference type="Pfam" id="PF25581"/>
    </source>
</evidence>
<evidence type="ECO:0000313" key="4">
    <source>
        <dbReference type="EMBL" id="OOF93418.1"/>
    </source>
</evidence>
<dbReference type="InterPro" id="IPR057722">
    <property type="entry name" value="AsqO/PenF-like_C"/>
</dbReference>
<evidence type="ECO:0000313" key="5">
    <source>
        <dbReference type="Proteomes" id="UP000188318"/>
    </source>
</evidence>
<dbReference type="AlphaFoldDB" id="A0A1R3RG07"/>
<dbReference type="STRING" id="602072.A0A1R3RG07"/>
<name>A0A1R3RG07_ASPC5</name>
<dbReference type="VEuPathDB" id="FungiDB:ASPCADRAFT_7644"/>
<feature type="signal peptide" evidence="1">
    <location>
        <begin position="1"/>
        <end position="23"/>
    </location>
</feature>
<evidence type="ECO:0000256" key="1">
    <source>
        <dbReference type="SAM" id="SignalP"/>
    </source>
</evidence>
<dbReference type="Pfam" id="PF25581">
    <property type="entry name" value="AsqO_C"/>
    <property type="match status" value="1"/>
</dbReference>
<keyword evidence="5" id="KW-1185">Reference proteome</keyword>
<dbReference type="SUPFAM" id="SSF159245">
    <property type="entry name" value="AttH-like"/>
    <property type="match status" value="1"/>
</dbReference>
<accession>A0A1R3RG07</accession>
<protein>
    <recommendedName>
        <fullName evidence="6">AttH domain-containing protein</fullName>
    </recommendedName>
</protein>
<reference evidence="5" key="1">
    <citation type="journal article" date="2017" name="Genome Biol.">
        <title>Comparative genomics reveals high biological diversity and specific adaptations in the industrially and medically important fungal genus Aspergillus.</title>
        <authorList>
            <person name="de Vries R.P."/>
            <person name="Riley R."/>
            <person name="Wiebenga A."/>
            <person name="Aguilar-Osorio G."/>
            <person name="Amillis S."/>
            <person name="Uchima C.A."/>
            <person name="Anderluh G."/>
            <person name="Asadollahi M."/>
            <person name="Askin M."/>
            <person name="Barry K."/>
            <person name="Battaglia E."/>
            <person name="Bayram O."/>
            <person name="Benocci T."/>
            <person name="Braus-Stromeyer S.A."/>
            <person name="Caldana C."/>
            <person name="Canovas D."/>
            <person name="Cerqueira G.C."/>
            <person name="Chen F."/>
            <person name="Chen W."/>
            <person name="Choi C."/>
            <person name="Clum A."/>
            <person name="Dos Santos R.A."/>
            <person name="Damasio A.R."/>
            <person name="Diallinas G."/>
            <person name="Emri T."/>
            <person name="Fekete E."/>
            <person name="Flipphi M."/>
            <person name="Freyberg S."/>
            <person name="Gallo A."/>
            <person name="Gournas C."/>
            <person name="Habgood R."/>
            <person name="Hainaut M."/>
            <person name="Harispe M.L."/>
            <person name="Henrissat B."/>
            <person name="Hilden K.S."/>
            <person name="Hope R."/>
            <person name="Hossain A."/>
            <person name="Karabika E."/>
            <person name="Karaffa L."/>
            <person name="Karanyi Z."/>
            <person name="Krasevec N."/>
            <person name="Kuo A."/>
            <person name="Kusch H."/>
            <person name="LaButti K."/>
            <person name="Lagendijk E.L."/>
            <person name="Lapidus A."/>
            <person name="Levasseur A."/>
            <person name="Lindquist E."/>
            <person name="Lipzen A."/>
            <person name="Logrieco A.F."/>
            <person name="MacCabe A."/>
            <person name="Maekelae M.R."/>
            <person name="Malavazi I."/>
            <person name="Melin P."/>
            <person name="Meyer V."/>
            <person name="Mielnichuk N."/>
            <person name="Miskei M."/>
            <person name="Molnar A.P."/>
            <person name="Mule G."/>
            <person name="Ngan C.Y."/>
            <person name="Orejas M."/>
            <person name="Orosz E."/>
            <person name="Ouedraogo J.P."/>
            <person name="Overkamp K.M."/>
            <person name="Park H.-S."/>
            <person name="Perrone G."/>
            <person name="Piumi F."/>
            <person name="Punt P.J."/>
            <person name="Ram A.F."/>
            <person name="Ramon A."/>
            <person name="Rauscher S."/>
            <person name="Record E."/>
            <person name="Riano-Pachon D.M."/>
            <person name="Robert V."/>
            <person name="Roehrig J."/>
            <person name="Ruller R."/>
            <person name="Salamov A."/>
            <person name="Salih N.S."/>
            <person name="Samson R.A."/>
            <person name="Sandor E."/>
            <person name="Sanguinetti M."/>
            <person name="Schuetze T."/>
            <person name="Sepcic K."/>
            <person name="Shelest E."/>
            <person name="Sherlock G."/>
            <person name="Sophianopoulou V."/>
            <person name="Squina F.M."/>
            <person name="Sun H."/>
            <person name="Susca A."/>
            <person name="Todd R.B."/>
            <person name="Tsang A."/>
            <person name="Unkles S.E."/>
            <person name="van de Wiele N."/>
            <person name="van Rossen-Uffink D."/>
            <person name="Oliveira J.V."/>
            <person name="Vesth T.C."/>
            <person name="Visser J."/>
            <person name="Yu J.-H."/>
            <person name="Zhou M."/>
            <person name="Andersen M.R."/>
            <person name="Archer D.B."/>
            <person name="Baker S.E."/>
            <person name="Benoit I."/>
            <person name="Brakhage A.A."/>
            <person name="Braus G.H."/>
            <person name="Fischer R."/>
            <person name="Frisvad J.C."/>
            <person name="Goldman G.H."/>
            <person name="Houbraken J."/>
            <person name="Oakley B."/>
            <person name="Pocsi I."/>
            <person name="Scazzocchio C."/>
            <person name="Seiboth B."/>
            <person name="vanKuyk P.A."/>
            <person name="Wortman J."/>
            <person name="Dyer P.S."/>
            <person name="Grigoriev I.V."/>
        </authorList>
    </citation>
    <scope>NUCLEOTIDE SEQUENCE [LARGE SCALE GENOMIC DNA]</scope>
    <source>
        <strain evidence="5">ITEM 5010</strain>
    </source>
</reference>
<dbReference type="InterPro" id="IPR056402">
    <property type="entry name" value="DA_N"/>
</dbReference>
<feature type="chain" id="PRO_5012684076" description="AttH domain-containing protein" evidence="1">
    <location>
        <begin position="24"/>
        <end position="350"/>
    </location>
</feature>
<feature type="domain" description="AsqO/PenF-like C-terminal" evidence="3">
    <location>
        <begin position="230"/>
        <end position="347"/>
    </location>
</feature>
<feature type="domain" description="Diels-Alderase N-terminal" evidence="2">
    <location>
        <begin position="42"/>
        <end position="223"/>
    </location>
</feature>
<dbReference type="Pfam" id="PF24137">
    <property type="entry name" value="DA_N"/>
    <property type="match status" value="1"/>
</dbReference>
<keyword evidence="1" id="KW-0732">Signal</keyword>
<organism evidence="4 5">
    <name type="scientific">Aspergillus carbonarius (strain ITEM 5010)</name>
    <dbReference type="NCBI Taxonomy" id="602072"/>
    <lineage>
        <taxon>Eukaryota</taxon>
        <taxon>Fungi</taxon>
        <taxon>Dikarya</taxon>
        <taxon>Ascomycota</taxon>
        <taxon>Pezizomycotina</taxon>
        <taxon>Eurotiomycetes</taxon>
        <taxon>Eurotiomycetidae</taxon>
        <taxon>Eurotiales</taxon>
        <taxon>Aspergillaceae</taxon>
        <taxon>Aspergillus</taxon>
        <taxon>Aspergillus subgen. Circumdati</taxon>
    </lineage>
</organism>